<feature type="region of interest" description="Disordered" evidence="12">
    <location>
        <begin position="1"/>
        <end position="41"/>
    </location>
</feature>
<evidence type="ECO:0000256" key="12">
    <source>
        <dbReference type="SAM" id="MobiDB-lite"/>
    </source>
</evidence>
<keyword evidence="10" id="KW-0472">Membrane</keyword>
<evidence type="ECO:0000256" key="10">
    <source>
        <dbReference type="ARBA" id="ARBA00023136"/>
    </source>
</evidence>
<evidence type="ECO:0000256" key="2">
    <source>
        <dbReference type="ARBA" id="ARBA00004496"/>
    </source>
</evidence>
<keyword evidence="14" id="KW-1185">Reference proteome</keyword>
<dbReference type="InterPro" id="IPR036871">
    <property type="entry name" value="PX_dom_sf"/>
</dbReference>
<dbReference type="InterPro" id="IPR015404">
    <property type="entry name" value="Vps5_C"/>
</dbReference>
<dbReference type="GO" id="GO:0098796">
    <property type="term" value="C:membrane protein complex"/>
    <property type="evidence" value="ECO:0007669"/>
    <property type="project" value="UniProtKB-ARBA"/>
</dbReference>
<dbReference type="Proteomes" id="UP000887574">
    <property type="component" value="Unplaced"/>
</dbReference>
<dbReference type="Pfam" id="PF00787">
    <property type="entry name" value="PX"/>
    <property type="match status" value="1"/>
</dbReference>
<feature type="domain" description="PX" evidence="13">
    <location>
        <begin position="39"/>
        <end position="172"/>
    </location>
</feature>
<feature type="coiled-coil region" evidence="11">
    <location>
        <begin position="340"/>
        <end position="367"/>
    </location>
</feature>
<proteinExistence type="inferred from homology"/>
<dbReference type="AlphaFoldDB" id="A0A915CWA5"/>
<evidence type="ECO:0000256" key="8">
    <source>
        <dbReference type="ARBA" id="ARBA00022927"/>
    </source>
</evidence>
<feature type="compositionally biased region" description="Polar residues" evidence="12">
    <location>
        <begin position="1"/>
        <end position="10"/>
    </location>
</feature>
<keyword evidence="9" id="KW-0333">Golgi apparatus</keyword>
<evidence type="ECO:0000256" key="11">
    <source>
        <dbReference type="SAM" id="Coils"/>
    </source>
</evidence>
<accession>A0A915CWA5</accession>
<dbReference type="GO" id="GO:0005829">
    <property type="term" value="C:cytosol"/>
    <property type="evidence" value="ECO:0007669"/>
    <property type="project" value="GOC"/>
</dbReference>
<dbReference type="GO" id="GO:0034498">
    <property type="term" value="P:early endosome to Golgi transport"/>
    <property type="evidence" value="ECO:0007669"/>
    <property type="project" value="TreeGrafter"/>
</dbReference>
<dbReference type="GO" id="GO:0005794">
    <property type="term" value="C:Golgi apparatus"/>
    <property type="evidence" value="ECO:0007669"/>
    <property type="project" value="UniProtKB-SubCell"/>
</dbReference>
<evidence type="ECO:0000313" key="15">
    <source>
        <dbReference type="WBParaSite" id="jg12910.1"/>
    </source>
</evidence>
<evidence type="ECO:0000256" key="3">
    <source>
        <dbReference type="ARBA" id="ARBA00004555"/>
    </source>
</evidence>
<keyword evidence="8" id="KW-0653">Protein transport</keyword>
<dbReference type="Gene3D" id="1.20.1270.60">
    <property type="entry name" value="Arfaptin homology (AH) domain/BAR domain"/>
    <property type="match status" value="1"/>
</dbReference>
<evidence type="ECO:0000256" key="6">
    <source>
        <dbReference type="ARBA" id="ARBA00022490"/>
    </source>
</evidence>
<keyword evidence="5" id="KW-0813">Transport</keyword>
<comment type="subcellular location">
    <subcellularLocation>
        <location evidence="2">Cytoplasm</location>
    </subcellularLocation>
    <subcellularLocation>
        <location evidence="3">Golgi apparatus</location>
    </subcellularLocation>
    <subcellularLocation>
        <location evidence="1">Membrane</location>
        <topology evidence="1">Peripheral membrane protein</topology>
        <orientation evidence="1">Cytoplasmic side</orientation>
    </subcellularLocation>
</comment>
<evidence type="ECO:0000256" key="9">
    <source>
        <dbReference type="ARBA" id="ARBA00023034"/>
    </source>
</evidence>
<keyword evidence="6" id="KW-0963">Cytoplasm</keyword>
<sequence length="425" mass="48797">MSDLLQSNDEQPADDGKSNNNAEIEKHEERTEDNVSETSSSEIFIRGYEKRGEGINAYYVYKIETKVSNIPGYTKSHFDVWRRFSDFLGLREKLVAKYQHKGIIVPLAPEKSISALTKTKLNATNGEESTTSDVADKRSRQLERFVRRIACHQRLMTDCDVRDFLSFDGPLPKASFTSSLSGSSMKKMFKSFGDVLSKLAFPMDENDRWFEQANSQVEELDEMLIRLNTAIDNLVGVRRELSSSDDLLSKALSMLASCEENTALARTLSKLAETHENLAIAERHEAEQDSQQLAEPIQEQLQLTSVLKEVFYERVKSWQNWQSQQQNLTKKREIKTRLDLAGKSEKAAQYNEEVKECENKADQMEKDFLTMSRVIREEYNRYCKNRCEDIKAALVSYLESLIESEEKVLEYWERLAPEAKGIITG</sequence>
<dbReference type="PANTHER" id="PTHR10555:SF170">
    <property type="entry name" value="FI18122P1"/>
    <property type="match status" value="1"/>
</dbReference>
<keyword evidence="7" id="KW-0597">Phosphoprotein</keyword>
<protein>
    <submittedName>
        <fullName evidence="15">PX domain-containing protein</fullName>
    </submittedName>
</protein>
<dbReference type="GO" id="GO:0035091">
    <property type="term" value="F:phosphatidylinositol binding"/>
    <property type="evidence" value="ECO:0007669"/>
    <property type="project" value="InterPro"/>
</dbReference>
<evidence type="ECO:0000259" key="13">
    <source>
        <dbReference type="PROSITE" id="PS50195"/>
    </source>
</evidence>
<dbReference type="GO" id="GO:0015031">
    <property type="term" value="P:protein transport"/>
    <property type="evidence" value="ECO:0007669"/>
    <property type="project" value="UniProtKB-KW"/>
</dbReference>
<dbReference type="InterPro" id="IPR001683">
    <property type="entry name" value="PX_dom"/>
</dbReference>
<dbReference type="PANTHER" id="PTHR10555">
    <property type="entry name" value="SORTING NEXIN"/>
    <property type="match status" value="1"/>
</dbReference>
<evidence type="ECO:0000256" key="7">
    <source>
        <dbReference type="ARBA" id="ARBA00022553"/>
    </source>
</evidence>
<dbReference type="WBParaSite" id="jg12910.1">
    <property type="protein sequence ID" value="jg12910.1"/>
    <property type="gene ID" value="jg12910"/>
</dbReference>
<name>A0A915CWA5_9BILA</name>
<dbReference type="Pfam" id="PF09325">
    <property type="entry name" value="Vps5"/>
    <property type="match status" value="1"/>
</dbReference>
<dbReference type="SMART" id="SM00312">
    <property type="entry name" value="PX"/>
    <property type="match status" value="1"/>
</dbReference>
<dbReference type="InterPro" id="IPR027267">
    <property type="entry name" value="AH/BAR_dom_sf"/>
</dbReference>
<dbReference type="SUPFAM" id="SSF64268">
    <property type="entry name" value="PX domain"/>
    <property type="match status" value="1"/>
</dbReference>
<evidence type="ECO:0000313" key="14">
    <source>
        <dbReference type="Proteomes" id="UP000887574"/>
    </source>
</evidence>
<feature type="compositionally biased region" description="Basic and acidic residues" evidence="12">
    <location>
        <begin position="23"/>
        <end position="33"/>
    </location>
</feature>
<evidence type="ECO:0000256" key="1">
    <source>
        <dbReference type="ARBA" id="ARBA00004287"/>
    </source>
</evidence>
<evidence type="ECO:0000256" key="5">
    <source>
        <dbReference type="ARBA" id="ARBA00022448"/>
    </source>
</evidence>
<dbReference type="GO" id="GO:0010008">
    <property type="term" value="C:endosome membrane"/>
    <property type="evidence" value="ECO:0007669"/>
    <property type="project" value="TreeGrafter"/>
</dbReference>
<reference evidence="15" key="1">
    <citation type="submission" date="2022-11" db="UniProtKB">
        <authorList>
            <consortium name="WormBaseParasite"/>
        </authorList>
    </citation>
    <scope>IDENTIFICATION</scope>
</reference>
<comment type="similarity">
    <text evidence="4">Belongs to the sorting nexin family.</text>
</comment>
<dbReference type="FunFam" id="1.20.1270.60:FF:000022">
    <property type="entry name" value="Sorting nexin 3 protein"/>
    <property type="match status" value="1"/>
</dbReference>
<keyword evidence="11" id="KW-0175">Coiled coil</keyword>
<dbReference type="Gene3D" id="3.30.1520.10">
    <property type="entry name" value="Phox-like domain"/>
    <property type="match status" value="1"/>
</dbReference>
<organism evidence="14 15">
    <name type="scientific">Ditylenchus dipsaci</name>
    <dbReference type="NCBI Taxonomy" id="166011"/>
    <lineage>
        <taxon>Eukaryota</taxon>
        <taxon>Metazoa</taxon>
        <taxon>Ecdysozoa</taxon>
        <taxon>Nematoda</taxon>
        <taxon>Chromadorea</taxon>
        <taxon>Rhabditida</taxon>
        <taxon>Tylenchina</taxon>
        <taxon>Tylenchomorpha</taxon>
        <taxon>Sphaerularioidea</taxon>
        <taxon>Anguinidae</taxon>
        <taxon>Anguininae</taxon>
        <taxon>Ditylenchus</taxon>
    </lineage>
</organism>
<evidence type="ECO:0000256" key="4">
    <source>
        <dbReference type="ARBA" id="ARBA00010883"/>
    </source>
</evidence>
<dbReference type="PROSITE" id="PS50195">
    <property type="entry name" value="PX"/>
    <property type="match status" value="1"/>
</dbReference>